<dbReference type="PROSITE" id="PS00061">
    <property type="entry name" value="ADH_SHORT"/>
    <property type="match status" value="1"/>
</dbReference>
<dbReference type="AlphaFoldDB" id="A0AAQ3M0Q2"/>
<sequence>MVNNKAADLFNVNGLVAVITGGGSGLGKYAARALDANGAKAVYIVGRREEALREVAKGARNIIPIVGDVTSKESLEKVAEQVSKEQGYVNLLFANAGVIGPIVKKSLPEKGSGLDGRPSIDEMQKALWGPSMEEFTNTSHVNCTGVFYTAVAFMALLDAGNKQQNVAQDSQIIVTTSIAGFSRELASGFSYSASKAGLTHLVKMLSTSFAQNRYRIRCNLIAPGLYPSEMTGDGLVKNGRFSRADDGSRYADAFDGAYLLKPEVAPGERTGSEQDFAGVILFMASQAGSYLNGETLVTDGGRLSQLPATY</sequence>
<name>A0AAQ3M0Q2_9PEZI</name>
<reference evidence="4 5" key="1">
    <citation type="submission" date="2023-11" db="EMBL/GenBank/DDBJ databases">
        <title>An acidophilic fungus is an integral part of prey digestion in a carnivorous sundew plant.</title>
        <authorList>
            <person name="Tsai I.J."/>
        </authorList>
    </citation>
    <scope>NUCLEOTIDE SEQUENCE [LARGE SCALE GENOMIC DNA]</scope>
    <source>
        <strain evidence="4">169a</strain>
    </source>
</reference>
<dbReference type="Proteomes" id="UP001303373">
    <property type="component" value="Chromosome 3"/>
</dbReference>
<organism evidence="4 5">
    <name type="scientific">Acrodontium crateriforme</name>
    <dbReference type="NCBI Taxonomy" id="150365"/>
    <lineage>
        <taxon>Eukaryota</taxon>
        <taxon>Fungi</taxon>
        <taxon>Dikarya</taxon>
        <taxon>Ascomycota</taxon>
        <taxon>Pezizomycotina</taxon>
        <taxon>Dothideomycetes</taxon>
        <taxon>Dothideomycetidae</taxon>
        <taxon>Mycosphaerellales</taxon>
        <taxon>Teratosphaeriaceae</taxon>
        <taxon>Acrodontium</taxon>
    </lineage>
</organism>
<dbReference type="InterPro" id="IPR052178">
    <property type="entry name" value="Sec_Metab_Biosynth_SDR"/>
</dbReference>
<comment type="similarity">
    <text evidence="1">Belongs to the short-chain dehydrogenases/reductases (SDR) family.</text>
</comment>
<evidence type="ECO:0000313" key="5">
    <source>
        <dbReference type="Proteomes" id="UP001303373"/>
    </source>
</evidence>
<keyword evidence="3" id="KW-0560">Oxidoreductase</keyword>
<dbReference type="Pfam" id="PF00106">
    <property type="entry name" value="adh_short"/>
    <property type="match status" value="1"/>
</dbReference>
<evidence type="ECO:0000256" key="1">
    <source>
        <dbReference type="ARBA" id="ARBA00006484"/>
    </source>
</evidence>
<evidence type="ECO:0000256" key="3">
    <source>
        <dbReference type="ARBA" id="ARBA00023002"/>
    </source>
</evidence>
<evidence type="ECO:0000256" key="2">
    <source>
        <dbReference type="ARBA" id="ARBA00022857"/>
    </source>
</evidence>
<dbReference type="InterPro" id="IPR002347">
    <property type="entry name" value="SDR_fam"/>
</dbReference>
<dbReference type="InterPro" id="IPR036291">
    <property type="entry name" value="NAD(P)-bd_dom_sf"/>
</dbReference>
<protein>
    <submittedName>
        <fullName evidence="4">Uncharacterized protein</fullName>
    </submittedName>
</protein>
<accession>A0AAQ3M0Q2</accession>
<dbReference type="GO" id="GO:0016491">
    <property type="term" value="F:oxidoreductase activity"/>
    <property type="evidence" value="ECO:0007669"/>
    <property type="project" value="UniProtKB-KW"/>
</dbReference>
<dbReference type="CDD" id="cd05233">
    <property type="entry name" value="SDR_c"/>
    <property type="match status" value="1"/>
</dbReference>
<dbReference type="Gene3D" id="3.40.50.720">
    <property type="entry name" value="NAD(P)-binding Rossmann-like Domain"/>
    <property type="match status" value="1"/>
</dbReference>
<dbReference type="SUPFAM" id="SSF51735">
    <property type="entry name" value="NAD(P)-binding Rossmann-fold domains"/>
    <property type="match status" value="1"/>
</dbReference>
<keyword evidence="5" id="KW-1185">Reference proteome</keyword>
<evidence type="ECO:0000313" key="4">
    <source>
        <dbReference type="EMBL" id="WPG99561.1"/>
    </source>
</evidence>
<dbReference type="InterPro" id="IPR020904">
    <property type="entry name" value="Sc_DH/Rdtase_CS"/>
</dbReference>
<keyword evidence="2" id="KW-0521">NADP</keyword>
<dbReference type="PRINTS" id="PR00081">
    <property type="entry name" value="GDHRDH"/>
</dbReference>
<dbReference type="PANTHER" id="PTHR43618">
    <property type="entry name" value="7-ALPHA-HYDROXYSTEROID DEHYDROGENASE"/>
    <property type="match status" value="1"/>
</dbReference>
<dbReference type="PANTHER" id="PTHR43618:SF18">
    <property type="entry name" value="SHORT CHAIN DEHYDROGENASE_REDUCTASE FAMILY (AFU_ORTHOLOGUE AFUA_5G12480)"/>
    <property type="match status" value="1"/>
</dbReference>
<proteinExistence type="inferred from homology"/>
<gene>
    <name evidence="4" type="ORF">R9X50_00237800</name>
</gene>
<dbReference type="EMBL" id="CP138582">
    <property type="protein sequence ID" value="WPG99561.1"/>
    <property type="molecule type" value="Genomic_DNA"/>
</dbReference>